<protein>
    <recommendedName>
        <fullName evidence="3">PH domain-containing protein</fullName>
    </recommendedName>
</protein>
<proteinExistence type="predicted"/>
<keyword evidence="2" id="KW-0472">Membrane</keyword>
<accession>A0A9Q2W5K8</accession>
<comment type="caution">
    <text evidence="4">The sequence shown here is derived from an EMBL/GenBank/DDBJ whole genome shotgun (WGS) entry which is preliminary data.</text>
</comment>
<dbReference type="AlphaFoldDB" id="A0A9Q2W5K8"/>
<keyword evidence="2" id="KW-1133">Transmembrane helix</keyword>
<dbReference type="Proteomes" id="UP000709437">
    <property type="component" value="Unassembled WGS sequence"/>
</dbReference>
<name>A0A9Q2W5K8_9MICO</name>
<sequence>MSGDTQRWLLGAVILLAVAALFVAMARTWRTRTRKQAEAVPPVRVPADLAPAVGSWDGFTVATTRADQPLERITAGGLGFRGRGGVTVHATGVVMRLAGTDDRWIARDAVRGADRSTWAIDRVVEPGGLVRLRWTATGAAGATDLDTYFRFPEGDAAALHALQGLTETGPQATAADAPRTAGEGKKA</sequence>
<feature type="region of interest" description="Disordered" evidence="1">
    <location>
        <begin position="167"/>
        <end position="187"/>
    </location>
</feature>
<dbReference type="InterPro" id="IPR057446">
    <property type="entry name" value="PH_bac"/>
</dbReference>
<evidence type="ECO:0000313" key="5">
    <source>
        <dbReference type="Proteomes" id="UP000709437"/>
    </source>
</evidence>
<dbReference type="EMBL" id="JAHEWX010000013">
    <property type="protein sequence ID" value="MBT1542323.1"/>
    <property type="molecule type" value="Genomic_DNA"/>
</dbReference>
<feature type="domain" description="PH" evidence="3">
    <location>
        <begin position="44"/>
        <end position="153"/>
    </location>
</feature>
<gene>
    <name evidence="4" type="ORF">KK103_11170</name>
</gene>
<dbReference type="Pfam" id="PF25362">
    <property type="entry name" value="bPH_11"/>
    <property type="match status" value="1"/>
</dbReference>
<evidence type="ECO:0000259" key="3">
    <source>
        <dbReference type="Pfam" id="PF25362"/>
    </source>
</evidence>
<keyword evidence="2" id="KW-0812">Transmembrane</keyword>
<feature type="transmembrane region" description="Helical" evidence="2">
    <location>
        <begin position="6"/>
        <end position="26"/>
    </location>
</feature>
<evidence type="ECO:0000256" key="2">
    <source>
        <dbReference type="SAM" id="Phobius"/>
    </source>
</evidence>
<dbReference type="GeneID" id="99623734"/>
<organism evidence="4 5">
    <name type="scientific">Curtobacterium flaccumfaciens pv. flaccumfaciens</name>
    <dbReference type="NCBI Taxonomy" id="138532"/>
    <lineage>
        <taxon>Bacteria</taxon>
        <taxon>Bacillati</taxon>
        <taxon>Actinomycetota</taxon>
        <taxon>Actinomycetes</taxon>
        <taxon>Micrococcales</taxon>
        <taxon>Microbacteriaceae</taxon>
        <taxon>Curtobacterium</taxon>
    </lineage>
</organism>
<evidence type="ECO:0000313" key="4">
    <source>
        <dbReference type="EMBL" id="MBT1542323.1"/>
    </source>
</evidence>
<evidence type="ECO:0000256" key="1">
    <source>
        <dbReference type="SAM" id="MobiDB-lite"/>
    </source>
</evidence>
<reference evidence="4" key="1">
    <citation type="submission" date="2021-05" db="EMBL/GenBank/DDBJ databases">
        <title>Whole genome sequence of Curtobacterium flaccumfaciens pv. flaccumfaciens strain CFBP 3417.</title>
        <authorList>
            <person name="Osdaghi E."/>
            <person name="Taghouti G."/>
            <person name="Portier P."/>
            <person name="Fazliarab A."/>
            <person name="Taghavi S.M."/>
            <person name="Briand M."/>
            <person name="Le-Saux M."/>
            <person name="Jacques M.-A."/>
        </authorList>
    </citation>
    <scope>NUCLEOTIDE SEQUENCE</scope>
    <source>
        <strain evidence="4">CFBP 3417</strain>
    </source>
</reference>
<dbReference type="RefSeq" id="WP_042540296.1">
    <property type="nucleotide sequence ID" value="NZ_JAHEWX010000013.1"/>
</dbReference>